<feature type="domain" description="Phosphate acetyl/butaryl transferase" evidence="4">
    <location>
        <begin position="60"/>
        <end position="285"/>
    </location>
</feature>
<name>A0A940MMQ6_9RHOB</name>
<dbReference type="PANTHER" id="PTHR43356:SF3">
    <property type="entry name" value="PHOSPHATE ACETYLTRANSFERASE"/>
    <property type="match status" value="1"/>
</dbReference>
<evidence type="ECO:0000256" key="1">
    <source>
        <dbReference type="ARBA" id="ARBA00005656"/>
    </source>
</evidence>
<proteinExistence type="inferred from homology"/>
<gene>
    <name evidence="5" type="ORF">J5474_17885</name>
</gene>
<evidence type="ECO:0000256" key="3">
    <source>
        <dbReference type="ARBA" id="ARBA00023315"/>
    </source>
</evidence>
<keyword evidence="2" id="KW-0808">Transferase</keyword>
<dbReference type="GO" id="GO:0016746">
    <property type="term" value="F:acyltransferase activity"/>
    <property type="evidence" value="ECO:0007669"/>
    <property type="project" value="UniProtKB-KW"/>
</dbReference>
<comment type="caution">
    <text evidence="5">The sequence shown here is derived from an EMBL/GenBank/DDBJ whole genome shotgun (WGS) entry which is preliminary data.</text>
</comment>
<evidence type="ECO:0000256" key="2">
    <source>
        <dbReference type="ARBA" id="ARBA00022679"/>
    </source>
</evidence>
<evidence type="ECO:0000313" key="5">
    <source>
        <dbReference type="EMBL" id="MBP0484346.1"/>
    </source>
</evidence>
<dbReference type="AlphaFoldDB" id="A0A940MMQ6"/>
<dbReference type="PANTHER" id="PTHR43356">
    <property type="entry name" value="PHOSPHATE ACETYLTRANSFERASE"/>
    <property type="match status" value="1"/>
</dbReference>
<dbReference type="RefSeq" id="WP_209362580.1">
    <property type="nucleotide sequence ID" value="NZ_JAGISH010000011.1"/>
</dbReference>
<dbReference type="InterPro" id="IPR012147">
    <property type="entry name" value="P_Ac_Bu_trans"/>
</dbReference>
<comment type="similarity">
    <text evidence="1">Belongs to the phosphate acetyltransferase and butyryltransferase family.</text>
</comment>
<dbReference type="Proteomes" id="UP000675940">
    <property type="component" value="Unassembled WGS sequence"/>
</dbReference>
<protein>
    <submittedName>
        <fullName evidence="5">Phosphate acetyltransferase</fullName>
    </submittedName>
</protein>
<keyword evidence="3" id="KW-0012">Acyltransferase</keyword>
<evidence type="ECO:0000259" key="4">
    <source>
        <dbReference type="Pfam" id="PF01515"/>
    </source>
</evidence>
<keyword evidence="6" id="KW-1185">Reference proteome</keyword>
<dbReference type="InterPro" id="IPR050500">
    <property type="entry name" value="Phos_Acetyltrans/Butyryltrans"/>
</dbReference>
<sequence length="289" mass="29471">MARHSSTVLERAFATARARRARVVFPEIEAPRVAEACARLAAEGLCTPIPLVQPSEGQLAALTEARRVGEGVARRMLARPLIRAAAMVAAGEADAMVAGAESPTRRVIEAAALAIGPAEGVTLPSSFFLMLFPDGRELIFADCAVNVAPDAAALADIARASAASARALLGEARVALLSFSTGDSGAGASVEMVRDAARRTGFAGPVQADAALNPDVAARKGMGGGGGANCLIFPSLDAGNIAYKLVRELAGAQAIGPLLQGFRRPVCDLSRGASVDDIVKATALCIAMG</sequence>
<organism evidence="5 6">
    <name type="scientific">Sagittula salina</name>
    <dbReference type="NCBI Taxonomy" id="2820268"/>
    <lineage>
        <taxon>Bacteria</taxon>
        <taxon>Pseudomonadati</taxon>
        <taxon>Pseudomonadota</taxon>
        <taxon>Alphaproteobacteria</taxon>
        <taxon>Rhodobacterales</taxon>
        <taxon>Roseobacteraceae</taxon>
        <taxon>Sagittula</taxon>
    </lineage>
</organism>
<dbReference type="EMBL" id="JAGISH010000011">
    <property type="protein sequence ID" value="MBP0484346.1"/>
    <property type="molecule type" value="Genomic_DNA"/>
</dbReference>
<evidence type="ECO:0000313" key="6">
    <source>
        <dbReference type="Proteomes" id="UP000675940"/>
    </source>
</evidence>
<dbReference type="PIRSF" id="PIRSF000428">
    <property type="entry name" value="P_Ac_trans"/>
    <property type="match status" value="1"/>
</dbReference>
<dbReference type="InterPro" id="IPR002505">
    <property type="entry name" value="PTA_PTB"/>
</dbReference>
<reference evidence="5" key="1">
    <citation type="submission" date="2021-03" db="EMBL/GenBank/DDBJ databases">
        <title>Sagittula salina sp. nov. strain M10.9X isolated from the marine waste.</title>
        <authorList>
            <person name="Satari L."/>
            <person name="Molina-Menor E."/>
            <person name="Vidal-Verdu A."/>
            <person name="Pascual J."/>
            <person name="Pereto J."/>
            <person name="Porcar M."/>
        </authorList>
    </citation>
    <scope>NUCLEOTIDE SEQUENCE</scope>
    <source>
        <strain evidence="5">M10.9X</strain>
    </source>
</reference>
<accession>A0A940MMQ6</accession>
<dbReference type="Pfam" id="PF01515">
    <property type="entry name" value="PTA_PTB"/>
    <property type="match status" value="1"/>
</dbReference>
<dbReference type="SUPFAM" id="SSF53659">
    <property type="entry name" value="Isocitrate/Isopropylmalate dehydrogenase-like"/>
    <property type="match status" value="1"/>
</dbReference>
<dbReference type="Gene3D" id="3.40.718.10">
    <property type="entry name" value="Isopropylmalate Dehydrogenase"/>
    <property type="match status" value="1"/>
</dbReference>